<keyword evidence="2" id="KW-0596">Phosphopantetheine</keyword>
<dbReference type="PANTHER" id="PTHR45527:SF1">
    <property type="entry name" value="FATTY ACID SYNTHASE"/>
    <property type="match status" value="1"/>
</dbReference>
<dbReference type="SUPFAM" id="SSF55048">
    <property type="entry name" value="Probable ACP-binding domain of malonyl-CoA ACP transacylase"/>
    <property type="match status" value="1"/>
</dbReference>
<dbReference type="SMART" id="SM00823">
    <property type="entry name" value="PKS_PP"/>
    <property type="match status" value="3"/>
</dbReference>
<dbReference type="InterPro" id="IPR010071">
    <property type="entry name" value="AA_adenyl_dom"/>
</dbReference>
<dbReference type="Pfam" id="PF00109">
    <property type="entry name" value="ketoacyl-synt"/>
    <property type="match status" value="1"/>
</dbReference>
<dbReference type="InterPro" id="IPR006162">
    <property type="entry name" value="Ppantetheine_attach_site"/>
</dbReference>
<dbReference type="Gene3D" id="3.40.50.12780">
    <property type="entry name" value="N-terminal domain of ligase-like"/>
    <property type="match status" value="2"/>
</dbReference>
<comment type="similarity">
    <text evidence="5">In the C-terminal section; belongs to the NRP synthetase family.</text>
</comment>
<dbReference type="SMART" id="SM00827">
    <property type="entry name" value="PKS_AT"/>
    <property type="match status" value="1"/>
</dbReference>
<dbReference type="Pfam" id="PF00698">
    <property type="entry name" value="Acyl_transf_1"/>
    <property type="match status" value="2"/>
</dbReference>
<dbReference type="CDD" id="cd00833">
    <property type="entry name" value="PKS"/>
    <property type="match status" value="1"/>
</dbReference>
<dbReference type="InterPro" id="IPR009081">
    <property type="entry name" value="PP-bd_ACP"/>
</dbReference>
<dbReference type="NCBIfam" id="TIGR01733">
    <property type="entry name" value="AA-adenyl-dom"/>
    <property type="match status" value="1"/>
</dbReference>
<dbReference type="SUPFAM" id="SSF52777">
    <property type="entry name" value="CoA-dependent acyltransferases"/>
    <property type="match status" value="4"/>
</dbReference>
<dbReference type="Gene3D" id="3.30.559.30">
    <property type="entry name" value="Nonribosomal peptide synthetase, condensation domain"/>
    <property type="match status" value="2"/>
</dbReference>
<dbReference type="SMART" id="SM00825">
    <property type="entry name" value="PKS_KS"/>
    <property type="match status" value="1"/>
</dbReference>
<feature type="region of interest" description="Disordered" evidence="6">
    <location>
        <begin position="509"/>
        <end position="552"/>
    </location>
</feature>
<dbReference type="InterPro" id="IPR014043">
    <property type="entry name" value="Acyl_transferase_dom"/>
</dbReference>
<dbReference type="SUPFAM" id="SSF47336">
    <property type="entry name" value="ACP-like"/>
    <property type="match status" value="3"/>
</dbReference>
<evidence type="ECO:0000313" key="10">
    <source>
        <dbReference type="Proteomes" id="UP001240236"/>
    </source>
</evidence>
<dbReference type="Pfam" id="PF16197">
    <property type="entry name" value="KAsynt_C_assoc"/>
    <property type="match status" value="1"/>
</dbReference>
<dbReference type="SMART" id="SM01294">
    <property type="entry name" value="PKS_PP_betabranch"/>
    <property type="match status" value="1"/>
</dbReference>
<organism evidence="9 10">
    <name type="scientific">Catenuloplanes indicus</name>
    <dbReference type="NCBI Taxonomy" id="137267"/>
    <lineage>
        <taxon>Bacteria</taxon>
        <taxon>Bacillati</taxon>
        <taxon>Actinomycetota</taxon>
        <taxon>Actinomycetes</taxon>
        <taxon>Micromonosporales</taxon>
        <taxon>Micromonosporaceae</taxon>
        <taxon>Catenuloplanes</taxon>
    </lineage>
</organism>
<dbReference type="InterPro" id="IPR057326">
    <property type="entry name" value="KR_dom"/>
</dbReference>
<dbReference type="PROSITE" id="PS00455">
    <property type="entry name" value="AMP_BINDING"/>
    <property type="match status" value="2"/>
</dbReference>
<proteinExistence type="inferred from homology"/>
<evidence type="ECO:0000256" key="6">
    <source>
        <dbReference type="SAM" id="MobiDB-lite"/>
    </source>
</evidence>
<dbReference type="SUPFAM" id="SSF53901">
    <property type="entry name" value="Thiolase-like"/>
    <property type="match status" value="1"/>
</dbReference>
<evidence type="ECO:0000256" key="3">
    <source>
        <dbReference type="ARBA" id="ARBA00022553"/>
    </source>
</evidence>
<dbReference type="CDD" id="cd05930">
    <property type="entry name" value="A_NRPS"/>
    <property type="match status" value="1"/>
</dbReference>
<dbReference type="RefSeq" id="WP_307235052.1">
    <property type="nucleotide sequence ID" value="NZ_JAUSUZ010000001.1"/>
</dbReference>
<evidence type="ECO:0000256" key="4">
    <source>
        <dbReference type="ARBA" id="ARBA00022679"/>
    </source>
</evidence>
<evidence type="ECO:0000259" key="8">
    <source>
        <dbReference type="PROSITE" id="PS52004"/>
    </source>
</evidence>
<dbReference type="InterPro" id="IPR016039">
    <property type="entry name" value="Thiolase-like"/>
</dbReference>
<dbReference type="Gene3D" id="3.30.300.30">
    <property type="match status" value="2"/>
</dbReference>
<dbReference type="GO" id="GO:0006633">
    <property type="term" value="P:fatty acid biosynthetic process"/>
    <property type="evidence" value="ECO:0007669"/>
    <property type="project" value="InterPro"/>
</dbReference>
<dbReference type="InterPro" id="IPR013968">
    <property type="entry name" value="PKS_KR"/>
</dbReference>
<dbReference type="Gene3D" id="1.10.1200.10">
    <property type="entry name" value="ACP-like"/>
    <property type="match status" value="3"/>
</dbReference>
<dbReference type="SUPFAM" id="SSF51735">
    <property type="entry name" value="NAD(P)-binding Rossmann-fold domains"/>
    <property type="match status" value="2"/>
</dbReference>
<feature type="domain" description="Ketosynthase family 3 (KS3)" evidence="8">
    <location>
        <begin position="649"/>
        <end position="1045"/>
    </location>
</feature>
<feature type="domain" description="Carrier" evidence="7">
    <location>
        <begin position="1930"/>
        <end position="2004"/>
    </location>
</feature>
<dbReference type="PROSITE" id="PS50075">
    <property type="entry name" value="CARRIER"/>
    <property type="match status" value="3"/>
</dbReference>
<comment type="cofactor">
    <cofactor evidence="1">
        <name>pantetheine 4'-phosphate</name>
        <dbReference type="ChEBI" id="CHEBI:47942"/>
    </cofactor>
</comment>
<dbReference type="Pfam" id="PF00550">
    <property type="entry name" value="PP-binding"/>
    <property type="match status" value="3"/>
</dbReference>
<keyword evidence="4" id="KW-0808">Transferase</keyword>
<dbReference type="InterPro" id="IPR001227">
    <property type="entry name" value="Ac_transferase_dom_sf"/>
</dbReference>
<protein>
    <submittedName>
        <fullName evidence="9">Amino acid adenylation domain-containing protein</fullName>
    </submittedName>
</protein>
<dbReference type="InterPro" id="IPR025110">
    <property type="entry name" value="AMP-bd_C"/>
</dbReference>
<dbReference type="Pfam" id="PF02801">
    <property type="entry name" value="Ketoacyl-synt_C"/>
    <property type="match status" value="1"/>
</dbReference>
<dbReference type="SUPFAM" id="SSF52151">
    <property type="entry name" value="FabD/lysophospholipase-like"/>
    <property type="match status" value="1"/>
</dbReference>
<dbReference type="Gene3D" id="3.40.366.10">
    <property type="entry name" value="Malonyl-Coenzyme A Acyl Carrier Protein, domain 2"/>
    <property type="match status" value="1"/>
</dbReference>
<feature type="region of interest" description="Disordered" evidence="6">
    <location>
        <begin position="1292"/>
        <end position="1312"/>
    </location>
</feature>
<reference evidence="9 10" key="1">
    <citation type="submission" date="2023-07" db="EMBL/GenBank/DDBJ databases">
        <title>Sequencing the genomes of 1000 actinobacteria strains.</title>
        <authorList>
            <person name="Klenk H.-P."/>
        </authorList>
    </citation>
    <scope>NUCLEOTIDE SEQUENCE [LARGE SCALE GENOMIC DNA]</scope>
    <source>
        <strain evidence="9 10">DSM 44709</strain>
    </source>
</reference>
<dbReference type="Pfam" id="PF00668">
    <property type="entry name" value="Condensation"/>
    <property type="match status" value="2"/>
</dbReference>
<comment type="caution">
    <text evidence="9">The sequence shown here is derived from an EMBL/GenBank/DDBJ whole genome shotgun (WGS) entry which is preliminary data.</text>
</comment>
<evidence type="ECO:0000256" key="2">
    <source>
        <dbReference type="ARBA" id="ARBA00022450"/>
    </source>
</evidence>
<dbReference type="PANTHER" id="PTHR45527">
    <property type="entry name" value="NONRIBOSOMAL PEPTIDE SYNTHETASE"/>
    <property type="match status" value="1"/>
</dbReference>
<dbReference type="Pfam" id="PF00501">
    <property type="entry name" value="AMP-binding"/>
    <property type="match status" value="3"/>
</dbReference>
<dbReference type="PROSITE" id="PS00012">
    <property type="entry name" value="PHOSPHOPANTETHEINE"/>
    <property type="match status" value="2"/>
</dbReference>
<dbReference type="SUPFAM" id="SSF56801">
    <property type="entry name" value="Acetyl-CoA synthetase-like"/>
    <property type="match status" value="2"/>
</dbReference>
<dbReference type="GO" id="GO:0005737">
    <property type="term" value="C:cytoplasm"/>
    <property type="evidence" value="ECO:0007669"/>
    <property type="project" value="TreeGrafter"/>
</dbReference>
<evidence type="ECO:0000313" key="9">
    <source>
        <dbReference type="EMBL" id="MDQ0363994.1"/>
    </source>
</evidence>
<dbReference type="InterPro" id="IPR032821">
    <property type="entry name" value="PKS_assoc"/>
</dbReference>
<dbReference type="SMART" id="SM00822">
    <property type="entry name" value="PKS_KR"/>
    <property type="match status" value="1"/>
</dbReference>
<dbReference type="InterPro" id="IPR001242">
    <property type="entry name" value="Condensation_dom"/>
</dbReference>
<dbReference type="Proteomes" id="UP001240236">
    <property type="component" value="Unassembled WGS sequence"/>
</dbReference>
<feature type="compositionally biased region" description="Low complexity" evidence="6">
    <location>
        <begin position="518"/>
        <end position="552"/>
    </location>
</feature>
<keyword evidence="10" id="KW-1185">Reference proteome</keyword>
<dbReference type="InterPro" id="IPR014031">
    <property type="entry name" value="Ketoacyl_synth_C"/>
</dbReference>
<sequence>MTLTDVLVLAATEAPEQVIVHADGAGGERVTTCAELYRDALGVAGGLHARGLRPGDTALLVVEDGAAFLPLFWGAVFAGVVPVPLPPEPKRVAAVAALLGDPPHVGGAPPIGAEPLPAPVPVRAGDLAFLQFSSGSTGTPKGVELTHGNVAANVEQAARAAALGAGDVVLTWMPYFHDMGLIGTHLVPLHRRCKQVRIDPLTFAKRPEVWLRTAQRHRATVLSAANFALALTNRRVRPELLDDLDLSSVRLMIVGAEPISPAVWRAFTARMARARLRPEALQPVYGLAEATVAVSCPPVGEPAVPVRLSRAALARGVALPAAPDDTTAAEVMDVGHPVEGCTIRVVDDEDQPVGDSIVGHVQVRGPNVTRGYHRAPEATAAAIVDGWLRTGDIGFVRAGRLCVTGRHKDVVFVHGRTFHAADLEEVAAATPGLGSGPLAVVGTTEGTEERVVVFLSAPAVRDRPEVAAEVRVRVAEALGYAAVEVRLVPPGAFARTTSGKLRRQVLRDRLARRPDSEPAPATTATEPAATATDTGPAVTAPAAGQAATAPAAGPVVTGDLERTVRAVWARVLRVPEERIGAHDRFLAIGGSSVAAMEVLALLEDALGRTLDPALLRDCATVAALADRLSRPEPPRPTAARQDHIATVRTEDLAVVGLACRFPDADDPERFWHNLVTGLDSVTDAPRGPGAFLAGPDLFDAEFFGIGEDEARLLDPHARILLELAHEALERAGYAGPRRHAHRIGVFVAVGESDYPALAERSGAGGAHALTGTLRNLAGARVAHLLDLRGPAIAIDTACSSALVALHTARRALAAGDCDVAVVGGVNLNLTGTGERLLGEARALSPSGRSRAFAADADGFVPGEGGAALVLTRLGYDPGDRVLAVVRGSAVNNDGRSLSLMAPNPLRQREVITEAYRDSGVDPADVSYVEAHGTGTPIGDATEARSLAFAFPPRPDGRPRPVGSVKTNVGHLLNSAGLPALVKVILALRHREIPPSLHAGRPSPRFDLAGAGFEVVTERRPWTGPAVAGVNGFGFGGTNAHVILAAAPPESPVSRSRPAGPHLLTLSARTGGALRAAVAELAAHLRAHPDLAEADVCATASTARDDGPHRVAIVADGDLAARLDGEHRPGSVTRAPKVAFLFGGQGTQRPGQGAALYAHAAVFRRTLDELSAAAGPVAGRTLVQWCVDPAVPAAELERTEVTQPLVVAFAVAQAAQLHAYGITPDAVAGHSIGEFAAAVSAGILTGADAVRLAAARGRLTAELAAPGAMAAVAAGPDVVRDVLGDRALSTTDHTTTAAGVPGGRVATTADRTGAGTVPGDRVVIAAENAAGRVVLAGPVAALDRVLALLAARGIGARRLAVSHAFHSPAMRPVADRLAGLRPEAAPARIPLLSTVTGEWGAAYDGAYLTAQAVQPVRFADAADRLRAAGHDTFVELGGSPALAPLLPRASVRQAGTDAAALLATAGRLWQLGAALDRTLLDAGTARVDLPTYPFQRRRFWVETAPLATPERAAAPALATPHWVDASAPVDGPVTAAVTVMRATDSPDEAVTALAAAPATGHLLVVTEDVHVTGVGPERPDPSHAVWAGLALALADERKQLGVRVVDLCSADDNGARHSIVDREAGDPPAPGAVEIVAWRAGRRLIRTFTAVPGTRTADIPADGSYLIVGGAGAAGAAVARHLARRGRPTLLLAGRGPEPTALLGELRELGATAEYRTADVSVAADVSGLVDGRTLDVVVHAAGIVRPGSLRAKTPADVAAVLAAKVRGTRLLTDAVRDRRPLIVALSSVSSVRPGLAGAIGDYAAGNAFLDAFAAAERAAGGRFVSVNLPSLAGGIAAGHGGGEGGLPLDAVPDILWAAAATGAGQVLVDPIPPAGQTAAPTDRSTAALSSHTAAAADQAAAALSNRIAAPTGGAAAAPAGQAGPPPVGHDRVVAIVRELLAEPLGRAPDTIGLDEPFLALGLDSLTAVDLVKHLETRLERTLSTTLFFEHRTLGELARHLAGGAAFPLSPVQQAFRSTGLLYPRVPAYAYVRRTLAGPVDPDRLGRALATLERRHPMLRMRFGPDGQHITAPGDGTPGWFTVTTLGTPIEQFETALRNRTFDLTREAPVRAVLAVDGPDRAHLMLVAHHAAADGYSLAILGDELAALDAGTPLPPAPAAGFAGHAAARAAASADDLAYWRAMLAAYPGLALPFDGDPAAAPAGPYALHQVSIGPELAARLTARARAAGVTLFHLLLAGYVRCLSEWSGQRSVPVSVARAGRTARMPGVERMVGPFADTLPVLAGVRPGEPVAALAARLRDAWLTSERHGSVSTVDLARMLTVGGEGPRTVSPASFSFARFPGTGPTGGTVLATVAGSASAATRLSLVCFEAHGTLHFSWNYPAALFTAQTVERLAAAHLASLGEEPPAAPPAVVERIRQQARRTPDATAVLTDGAALSYAALDAASDRLANRLATYRQRRIGLLTGPGATTVVGLLAILKAGAAWVPLDAAHPPARLAGQLRRAGAGIVVHDGAHAGALDGFTLVGTGDGLDGAPPAVTTGPDDDAYVIFTSGSTGRPKGVVVSHRAMTTYLDWAVATFGYWAGDRLAQTASICFDASVRQLLAPLIAGATVVAWDRDTVRDPDLLLSRLERDRVTVWSSVPTLWERLIGAAEQRPERPGLESLRWVHVGGEELSAAHVRRWFDLAGPHRPVANLYGPTETTINATYHVVRERPADGVTHLPIGRPVAGAIVEVRDPDGAVCPPGTAGEIYIGGTGVAAGYLDDEEQTTAAFLDQDGIRWYRSGDRGVRDAHGVLWFRGRIDDQIKLHGHRIEPGEIEAVLRGHPGVDGAAVRLDGGRLTAWVQPRGITPPAGAELRAHLERVLPPYLVPARIEVVGALPLTPTGKVDRAGLSQPADDDPVTGTERLVARAWAARLGVPRVGRDDDWFALGGDSIGALDLFADLARDLPVLPRPTVIYRHRTPAALAAAIDAATLAPVPDAPAGPEFPLTPSQRGFLLAGLAGAATTWLATPRLHGPLDPDRFQRAVDDLVARHPMLRTVFRPDARPPAQYEVTGVPRLTVGYDPAPGPLDDQVAAERAHRFDPARWPLARIRLLRTGPREHVLMLHAHHLIGDGYSMALLTRELLAAYDGQPLPPLTSTFRDYVALHQGRTPVVVPNDHAAFGPVVSTGFTLDEAAVARLRATASAAGVTPFAPVLAAFHRTLAELSGEPEPTVGVAVTGRDHALPGLGQVFGPCATAVAVRSAGDDLGRLAAEVTDARTRTFTAPHGWRYFFTYLDFDALGTRDRRTLRLSWSGEDADLGVPPGTEVLLAVRPAGGRLRLTVRGRLGTDRLAQMAAHLEAQLRYLDAALVGYLPAPADLLAMAPEPVRRALPDLDRESVRAAVFPGGRPRLLETVTTALGRSGFVCLPRFADELTAPGLASDVAAAVDLAAALGAGSVSLAGMIPAHTGYGTAVTPLVRSTARITTGHAVTAASVVRTTLAAVAHHGRSLPGSVLAVLGVGSIGESALRLLLRRPGTAPAGLVLCDLPAAAGRLETLAATLCADGYPGDVRIATDGTGPVYDADVIMAAASGGPGTLDVDRLRPGTVLVDDSFPHCFDTARALDRMRERQDVLIVGGGLLDAGPATREVAAGLPAGVRPAALGMASCQLESLLHAADPGLPAVLGPVDAASATAYWDALTVTGITAAPLHLLHHRVDRPVP</sequence>
<dbReference type="GO" id="GO:0044550">
    <property type="term" value="P:secondary metabolite biosynthetic process"/>
    <property type="evidence" value="ECO:0007669"/>
    <property type="project" value="TreeGrafter"/>
</dbReference>
<dbReference type="InterPro" id="IPR020806">
    <property type="entry name" value="PKS_PP-bd"/>
</dbReference>
<feature type="domain" description="Carrier" evidence="7">
    <location>
        <begin position="2899"/>
        <end position="2974"/>
    </location>
</feature>
<dbReference type="GO" id="GO:0031177">
    <property type="term" value="F:phosphopantetheine binding"/>
    <property type="evidence" value="ECO:0007669"/>
    <property type="project" value="InterPro"/>
</dbReference>
<dbReference type="InterPro" id="IPR036736">
    <property type="entry name" value="ACP-like_sf"/>
</dbReference>
<name>A0AAE4AVJ0_9ACTN</name>
<dbReference type="Gene3D" id="3.40.47.10">
    <property type="match status" value="1"/>
</dbReference>
<dbReference type="InterPro" id="IPR000873">
    <property type="entry name" value="AMP-dep_synth/lig_dom"/>
</dbReference>
<dbReference type="InterPro" id="IPR014030">
    <property type="entry name" value="Ketoacyl_synth_N"/>
</dbReference>
<evidence type="ECO:0000256" key="1">
    <source>
        <dbReference type="ARBA" id="ARBA00001957"/>
    </source>
</evidence>
<dbReference type="InterPro" id="IPR018201">
    <property type="entry name" value="Ketoacyl_synth_AS"/>
</dbReference>
<dbReference type="InterPro" id="IPR016036">
    <property type="entry name" value="Malonyl_transacylase_ACP-bd"/>
</dbReference>
<dbReference type="PROSITE" id="PS52004">
    <property type="entry name" value="KS3_2"/>
    <property type="match status" value="1"/>
</dbReference>
<dbReference type="Pfam" id="PF08659">
    <property type="entry name" value="KR"/>
    <property type="match status" value="1"/>
</dbReference>
<dbReference type="PROSITE" id="PS00606">
    <property type="entry name" value="KS3_1"/>
    <property type="match status" value="1"/>
</dbReference>
<accession>A0AAE4AVJ0</accession>
<dbReference type="GO" id="GO:0004315">
    <property type="term" value="F:3-oxoacyl-[acyl-carrier-protein] synthase activity"/>
    <property type="evidence" value="ECO:0007669"/>
    <property type="project" value="InterPro"/>
</dbReference>
<dbReference type="EMBL" id="JAUSUZ010000001">
    <property type="protein sequence ID" value="MDQ0363994.1"/>
    <property type="molecule type" value="Genomic_DNA"/>
</dbReference>
<dbReference type="InterPro" id="IPR020841">
    <property type="entry name" value="PKS_Beta-ketoAc_synthase_dom"/>
</dbReference>
<evidence type="ECO:0000256" key="5">
    <source>
        <dbReference type="ARBA" id="ARBA00029443"/>
    </source>
</evidence>
<dbReference type="GO" id="GO:0043041">
    <property type="term" value="P:amino acid activation for nonribosomal peptide biosynthetic process"/>
    <property type="evidence" value="ECO:0007669"/>
    <property type="project" value="TreeGrafter"/>
</dbReference>
<feature type="domain" description="Carrier" evidence="7">
    <location>
        <begin position="555"/>
        <end position="632"/>
    </location>
</feature>
<dbReference type="InterPro" id="IPR042099">
    <property type="entry name" value="ANL_N_sf"/>
</dbReference>
<dbReference type="Gene3D" id="3.40.50.720">
    <property type="entry name" value="NAD(P)-binding Rossmann-like Domain"/>
    <property type="match status" value="1"/>
</dbReference>
<gene>
    <name evidence="9" type="ORF">J2S42_000663</name>
</gene>
<dbReference type="InterPro" id="IPR023213">
    <property type="entry name" value="CAT-like_dom_sf"/>
</dbReference>
<dbReference type="InterPro" id="IPR020845">
    <property type="entry name" value="AMP-binding_CS"/>
</dbReference>
<dbReference type="Gene3D" id="3.30.70.3290">
    <property type="match status" value="1"/>
</dbReference>
<dbReference type="InterPro" id="IPR036291">
    <property type="entry name" value="NAD(P)-bd_dom_sf"/>
</dbReference>
<dbReference type="Gene3D" id="3.30.559.10">
    <property type="entry name" value="Chloramphenicol acetyltransferase-like domain"/>
    <property type="match status" value="2"/>
</dbReference>
<dbReference type="InterPro" id="IPR016035">
    <property type="entry name" value="Acyl_Trfase/lysoPLipase"/>
</dbReference>
<dbReference type="Pfam" id="PF13193">
    <property type="entry name" value="AMP-binding_C"/>
    <property type="match status" value="1"/>
</dbReference>
<dbReference type="InterPro" id="IPR045851">
    <property type="entry name" value="AMP-bd_C_sf"/>
</dbReference>
<evidence type="ECO:0000259" key="7">
    <source>
        <dbReference type="PROSITE" id="PS50075"/>
    </source>
</evidence>
<keyword evidence="3" id="KW-0597">Phosphoprotein</keyword>